<dbReference type="OMA" id="TRWRYGQ"/>
<dbReference type="AlphaFoldDB" id="A0A2K1KM28"/>
<proteinExistence type="predicted"/>
<dbReference type="STRING" id="3218.A0A2K1KM28"/>
<dbReference type="KEGG" id="ppp:112281740"/>
<keyword evidence="3" id="KW-1185">Reference proteome</keyword>
<dbReference type="RefSeq" id="XP_024374357.1">
    <property type="nucleotide sequence ID" value="XM_024518589.2"/>
</dbReference>
<evidence type="ECO:0000313" key="3">
    <source>
        <dbReference type="Proteomes" id="UP000006727"/>
    </source>
</evidence>
<protein>
    <recommendedName>
        <fullName evidence="4">Thylakoid membrane protein slr0575</fullName>
    </recommendedName>
</protein>
<dbReference type="EMBL" id="ABEU02000004">
    <property type="protein sequence ID" value="PNR54838.1"/>
    <property type="molecule type" value="Genomic_DNA"/>
</dbReference>
<reference evidence="1 3" key="2">
    <citation type="journal article" date="2018" name="Plant J.">
        <title>The Physcomitrella patens chromosome-scale assembly reveals moss genome structure and evolution.</title>
        <authorList>
            <person name="Lang D."/>
            <person name="Ullrich K.K."/>
            <person name="Murat F."/>
            <person name="Fuchs J."/>
            <person name="Jenkins J."/>
            <person name="Haas F.B."/>
            <person name="Piednoel M."/>
            <person name="Gundlach H."/>
            <person name="Van Bel M."/>
            <person name="Meyberg R."/>
            <person name="Vives C."/>
            <person name="Morata J."/>
            <person name="Symeonidi A."/>
            <person name="Hiss M."/>
            <person name="Muchero W."/>
            <person name="Kamisugi Y."/>
            <person name="Saleh O."/>
            <person name="Blanc G."/>
            <person name="Decker E.L."/>
            <person name="van Gessel N."/>
            <person name="Grimwood J."/>
            <person name="Hayes R.D."/>
            <person name="Graham S.W."/>
            <person name="Gunter L.E."/>
            <person name="McDaniel S.F."/>
            <person name="Hoernstein S.N.W."/>
            <person name="Larsson A."/>
            <person name="Li F.W."/>
            <person name="Perroud P.F."/>
            <person name="Phillips J."/>
            <person name="Ranjan P."/>
            <person name="Rokshar D.S."/>
            <person name="Rothfels C.J."/>
            <person name="Schneider L."/>
            <person name="Shu S."/>
            <person name="Stevenson D.W."/>
            <person name="Thummler F."/>
            <person name="Tillich M."/>
            <person name="Villarreal Aguilar J.C."/>
            <person name="Widiez T."/>
            <person name="Wong G.K."/>
            <person name="Wymore A."/>
            <person name="Zhang Y."/>
            <person name="Zimmer A.D."/>
            <person name="Quatrano R.S."/>
            <person name="Mayer K.F.X."/>
            <person name="Goodstein D."/>
            <person name="Casacuberta J.M."/>
            <person name="Vandepoele K."/>
            <person name="Reski R."/>
            <person name="Cuming A.C."/>
            <person name="Tuskan G.A."/>
            <person name="Maumus F."/>
            <person name="Salse J."/>
            <person name="Schmutz J."/>
            <person name="Rensing S.A."/>
        </authorList>
    </citation>
    <scope>NUCLEOTIDE SEQUENCE [LARGE SCALE GENOMIC DNA]</scope>
    <source>
        <strain evidence="2 3">cv. Gransden 2004</strain>
    </source>
</reference>
<reference evidence="2" key="3">
    <citation type="submission" date="2020-12" db="UniProtKB">
        <authorList>
            <consortium name="EnsemblPlants"/>
        </authorList>
    </citation>
    <scope>IDENTIFICATION</scope>
</reference>
<accession>A0A2K1KM28</accession>
<dbReference type="EnsemblPlants" id="Pp3c4_3720V3.2">
    <property type="protein sequence ID" value="Pp3c4_3720V3.2"/>
    <property type="gene ID" value="Pp3c4_3720"/>
</dbReference>
<dbReference type="Pfam" id="PF11016">
    <property type="entry name" value="DUF2854"/>
    <property type="match status" value="1"/>
</dbReference>
<dbReference type="OrthoDB" id="1882189at2759"/>
<dbReference type="GeneID" id="112281740"/>
<organism evidence="1">
    <name type="scientific">Physcomitrium patens</name>
    <name type="common">Spreading-leaved earth moss</name>
    <name type="synonym">Physcomitrella patens</name>
    <dbReference type="NCBI Taxonomy" id="3218"/>
    <lineage>
        <taxon>Eukaryota</taxon>
        <taxon>Viridiplantae</taxon>
        <taxon>Streptophyta</taxon>
        <taxon>Embryophyta</taxon>
        <taxon>Bryophyta</taxon>
        <taxon>Bryophytina</taxon>
        <taxon>Bryopsida</taxon>
        <taxon>Funariidae</taxon>
        <taxon>Funariales</taxon>
        <taxon>Funariaceae</taxon>
        <taxon>Physcomitrium</taxon>
    </lineage>
</organism>
<evidence type="ECO:0000313" key="2">
    <source>
        <dbReference type="EnsemblPlants" id="Pp3c4_3720V3.1"/>
    </source>
</evidence>
<evidence type="ECO:0000313" key="1">
    <source>
        <dbReference type="EMBL" id="PNR54838.1"/>
    </source>
</evidence>
<name>A0A2K1KM28_PHYPA</name>
<sequence length="266" mass="28921">MAMTMAMNVASAQAMLAVCGHREFGAVRHCAVALPPLRSAAALPRRLVVVRATSQVEAGSSASSKPTVPDTEISITKTSFGTIGLVVGVALLSYGFGAYFTVLPGSEVSALMLTYGFPLSVIGFALKYAELKPVPCITYEDAFKLRDAQATEILVQVRSDVTRFRYGDEQHLEEALKRIFRYGQGGGIIRRYAPTLQSIREEVRQGKYCLTLVFEAPNLKLSDFEDRQPKFQSFFGPGVTAEIANGEAENVYEVRLIALDPKAASV</sequence>
<dbReference type="Gramene" id="Pp3c4_3720V3.2">
    <property type="protein sequence ID" value="Pp3c4_3720V3.2"/>
    <property type="gene ID" value="Pp3c4_3720"/>
</dbReference>
<dbReference type="Gramene" id="Pp3c4_3720V3.1">
    <property type="protein sequence ID" value="Pp3c4_3720V3.1"/>
    <property type="gene ID" value="Pp3c4_3720"/>
</dbReference>
<gene>
    <name evidence="2" type="primary">LOC112281740</name>
    <name evidence="1" type="ORF">PHYPA_005731</name>
</gene>
<dbReference type="EnsemblPlants" id="Pp3c4_3720V3.1">
    <property type="protein sequence ID" value="Pp3c4_3720V3.1"/>
    <property type="gene ID" value="Pp3c4_3720"/>
</dbReference>
<reference evidence="1 3" key="1">
    <citation type="journal article" date="2008" name="Science">
        <title>The Physcomitrella genome reveals evolutionary insights into the conquest of land by plants.</title>
        <authorList>
            <person name="Rensing S."/>
            <person name="Lang D."/>
            <person name="Zimmer A."/>
            <person name="Terry A."/>
            <person name="Salamov A."/>
            <person name="Shapiro H."/>
            <person name="Nishiyama T."/>
            <person name="Perroud P.-F."/>
            <person name="Lindquist E."/>
            <person name="Kamisugi Y."/>
            <person name="Tanahashi T."/>
            <person name="Sakakibara K."/>
            <person name="Fujita T."/>
            <person name="Oishi K."/>
            <person name="Shin-I T."/>
            <person name="Kuroki Y."/>
            <person name="Toyoda A."/>
            <person name="Suzuki Y."/>
            <person name="Hashimoto A."/>
            <person name="Yamaguchi K."/>
            <person name="Sugano A."/>
            <person name="Kohara Y."/>
            <person name="Fujiyama A."/>
            <person name="Anterola A."/>
            <person name="Aoki S."/>
            <person name="Ashton N."/>
            <person name="Barbazuk W.B."/>
            <person name="Barker E."/>
            <person name="Bennetzen J."/>
            <person name="Bezanilla M."/>
            <person name="Blankenship R."/>
            <person name="Cho S.H."/>
            <person name="Dutcher S."/>
            <person name="Estelle M."/>
            <person name="Fawcett J.A."/>
            <person name="Gundlach H."/>
            <person name="Hanada K."/>
            <person name="Heyl A."/>
            <person name="Hicks K.A."/>
            <person name="Hugh J."/>
            <person name="Lohr M."/>
            <person name="Mayer K."/>
            <person name="Melkozernov A."/>
            <person name="Murata T."/>
            <person name="Nelson D."/>
            <person name="Pils B."/>
            <person name="Prigge M."/>
            <person name="Reiss B."/>
            <person name="Renner T."/>
            <person name="Rombauts S."/>
            <person name="Rushton P."/>
            <person name="Sanderfoot A."/>
            <person name="Schween G."/>
            <person name="Shiu S.-H."/>
            <person name="Stueber K."/>
            <person name="Theodoulou F.L."/>
            <person name="Tu H."/>
            <person name="Van de Peer Y."/>
            <person name="Verrier P.J."/>
            <person name="Waters E."/>
            <person name="Wood A."/>
            <person name="Yang L."/>
            <person name="Cove D."/>
            <person name="Cuming A."/>
            <person name="Hasebe M."/>
            <person name="Lucas S."/>
            <person name="Mishler D.B."/>
            <person name="Reski R."/>
            <person name="Grigoriev I."/>
            <person name="Quatrano R.S."/>
            <person name="Boore J.L."/>
        </authorList>
    </citation>
    <scope>NUCLEOTIDE SEQUENCE [LARGE SCALE GENOMIC DNA]</scope>
    <source>
        <strain evidence="2 3">cv. Gransden 2004</strain>
    </source>
</reference>
<dbReference type="Proteomes" id="UP000006727">
    <property type="component" value="Chromosome 4"/>
</dbReference>
<dbReference type="PANTHER" id="PTHR35551">
    <property type="match status" value="1"/>
</dbReference>
<dbReference type="PaxDb" id="3218-PP1S273_61V6.1"/>
<evidence type="ECO:0008006" key="4">
    <source>
        <dbReference type="Google" id="ProtNLM"/>
    </source>
</evidence>
<dbReference type="InterPro" id="IPR021275">
    <property type="entry name" value="DUF2854"/>
</dbReference>
<dbReference type="PANTHER" id="PTHR35551:SF1">
    <property type="entry name" value="ACCLIMATION OF PHOTOSYNTHESIS TO ENVIRONMENT"/>
    <property type="match status" value="1"/>
</dbReference>